<gene>
    <name evidence="1" type="ordered locus">HCH_04728</name>
</gene>
<evidence type="ECO:0000313" key="1">
    <source>
        <dbReference type="EMBL" id="ABC31426.1"/>
    </source>
</evidence>
<evidence type="ECO:0000313" key="2">
    <source>
        <dbReference type="Proteomes" id="UP000000238"/>
    </source>
</evidence>
<proteinExistence type="predicted"/>
<dbReference type="SUPFAM" id="SSF141072">
    <property type="entry name" value="CalX-like"/>
    <property type="match status" value="1"/>
</dbReference>
<accession>Q2SD48</accession>
<keyword evidence="2" id="KW-1185">Reference proteome</keyword>
<dbReference type="RefSeq" id="WP_011398491.1">
    <property type="nucleotide sequence ID" value="NC_007645.1"/>
</dbReference>
<reference evidence="1 2" key="1">
    <citation type="journal article" date="2005" name="Nucleic Acids Res.">
        <title>Genomic blueprint of Hahella chejuensis, a marine microbe producing an algicidal agent.</title>
        <authorList>
            <person name="Jeong H."/>
            <person name="Yim J.H."/>
            <person name="Lee C."/>
            <person name="Choi S.-H."/>
            <person name="Park Y.K."/>
            <person name="Yoon S.H."/>
            <person name="Hur C.-G."/>
            <person name="Kang H.-Y."/>
            <person name="Kim D."/>
            <person name="Lee H.H."/>
            <person name="Park K.H."/>
            <person name="Park S.-H."/>
            <person name="Park H.-S."/>
            <person name="Lee H.K."/>
            <person name="Oh T.K."/>
            <person name="Kim J.F."/>
        </authorList>
    </citation>
    <scope>NUCLEOTIDE SEQUENCE [LARGE SCALE GENOMIC DNA]</scope>
    <source>
        <strain evidence="1 2">KCTC 2396</strain>
    </source>
</reference>
<name>Q2SD48_HAHCH</name>
<dbReference type="Proteomes" id="UP000000238">
    <property type="component" value="Chromosome"/>
</dbReference>
<dbReference type="HOGENOM" id="CLU_307507_0_0_6"/>
<sequence>MGHLGLAQRSGVKLALKTPALVITSLLLASCGSDTAPPEAIRILGKPPGTAYLGVEYTYEFGVDGGDGLVDFSMTNQPRWLALEYVDNTFRKGVIMRGIPGVNGGGTAEDALTPGEAQEVSLTVSDGSSVGETRFSLFVDTNTYESEALTVAENAIGERPSKLIDANNNGQEDEGEEKEVIPLCFTDAEGTPLFSEEDIAFFEERQQDDSLAVRPKLHYLPVFLEQPSVQRVILRYSLTSGSGDGATPGSDFLIETARKDGQVISVADGFLTYDPGVRYCHVPVFINDDRDAEKTENIAVSITHYEGGLLEFADPVNTTISITDNEPVASFKVSKASVSEGHYLNVEVTLDKAPEQTVYAEFVVDADNSDGEFEGADADLSLYTGEGGVGSLITDGVSVPFEAGETSKTVKLQATANGDATLRDEKVTFNWRRSGTVNPSEEPLAVYVNQWLNAVELPLNSGASVAEAISGSQSELFLARVNGEEAGKLANSDIMIYDRFGALHQSIKLEAATYAVRIKDIWLYERINPANEDEITQDIYALLEVGGLFAPPVEPLQESDLGGKDVVVQKYQRINNVGAFELQWAKQIGSVWDDEPGALSVDLSQEVLVVGATSGLVGEGENSGRRDAMLIKFDKNGALMFAKTFGSSGDDVLLGASPESSSNHNVIGFSDGAVEDNGSSLGGYDAVIVSYNDDGDPRRVAQIGSSYDDAALDVSTVSKGFVSAGYTNGVLVSGERNRGGQDGYLAYHQNASEITAYAQIGGAAADSVLDVKSLGDEVYVSGVTAGDIFDAGAAQGGEDGWLARYDVVKEEVLDEGEEPGEGEQVTKLKNIWRFQQGAAGNEKLSNLATFGSAKLISVEEAQTDSGVKVTLKPLSVVDGVDLNAACRADPNGDC</sequence>
<dbReference type="PANTHER" id="PTHR35580">
    <property type="entry name" value="CELL SURFACE GLYCOPROTEIN (S-LAYER PROTEIN)-LIKE PROTEIN"/>
    <property type="match status" value="1"/>
</dbReference>
<dbReference type="InterPro" id="IPR052918">
    <property type="entry name" value="Motility_Chemotaxis_Reg"/>
</dbReference>
<dbReference type="eggNOG" id="COG1520">
    <property type="taxonomic scope" value="Bacteria"/>
</dbReference>
<protein>
    <submittedName>
        <fullName evidence="1">Uncharacterized protein</fullName>
    </submittedName>
</protein>
<dbReference type="AlphaFoldDB" id="Q2SD48"/>
<dbReference type="EMBL" id="CP000155">
    <property type="protein sequence ID" value="ABC31426.1"/>
    <property type="molecule type" value="Genomic_DNA"/>
</dbReference>
<dbReference type="InterPro" id="IPR038081">
    <property type="entry name" value="CalX-like_sf"/>
</dbReference>
<organism evidence="1 2">
    <name type="scientific">Hahella chejuensis (strain KCTC 2396)</name>
    <dbReference type="NCBI Taxonomy" id="349521"/>
    <lineage>
        <taxon>Bacteria</taxon>
        <taxon>Pseudomonadati</taxon>
        <taxon>Pseudomonadota</taxon>
        <taxon>Gammaproteobacteria</taxon>
        <taxon>Oceanospirillales</taxon>
        <taxon>Hahellaceae</taxon>
        <taxon>Hahella</taxon>
    </lineage>
</organism>
<dbReference type="OrthoDB" id="6339802at2"/>
<dbReference type="STRING" id="349521.HCH_04728"/>
<dbReference type="PANTHER" id="PTHR35580:SF1">
    <property type="entry name" value="PHYTASE-LIKE DOMAIN-CONTAINING PROTEIN"/>
    <property type="match status" value="1"/>
</dbReference>
<dbReference type="Gene3D" id="2.60.40.2030">
    <property type="match status" value="1"/>
</dbReference>
<dbReference type="KEGG" id="hch:HCH_04728"/>